<reference evidence="2 3" key="1">
    <citation type="submission" date="2016-05" db="EMBL/GenBank/DDBJ databases">
        <title>Draft genome sequence of a porcine commensal Rothia nasimurium.</title>
        <authorList>
            <person name="Gaiser R.A."/>
            <person name="Van Baarlen P."/>
            <person name="Wells J.M."/>
        </authorList>
    </citation>
    <scope>NUCLEOTIDE SEQUENCE [LARGE SCALE GENOMIC DNA]</scope>
    <source>
        <strain evidence="2 3">PT-32</strain>
    </source>
</reference>
<dbReference type="EMBL" id="LXWF01000041">
    <property type="protein sequence ID" value="ORC16032.1"/>
    <property type="molecule type" value="Genomic_DNA"/>
</dbReference>
<dbReference type="PROSITE" id="PS51729">
    <property type="entry name" value="GNAT_YJDJ"/>
    <property type="match status" value="1"/>
</dbReference>
<dbReference type="SUPFAM" id="SSF55729">
    <property type="entry name" value="Acyl-CoA N-acyltransferases (Nat)"/>
    <property type="match status" value="1"/>
</dbReference>
<dbReference type="InterPro" id="IPR016181">
    <property type="entry name" value="Acyl_CoA_acyltransferase"/>
</dbReference>
<comment type="caution">
    <text evidence="2">The sequence shown here is derived from an EMBL/GenBank/DDBJ whole genome shotgun (WGS) entry which is preliminary data.</text>
</comment>
<dbReference type="RefSeq" id="WP_143539191.1">
    <property type="nucleotide sequence ID" value="NZ_LXWF01000041.1"/>
</dbReference>
<dbReference type="InterPro" id="IPR045057">
    <property type="entry name" value="Gcn5-rel_NAT"/>
</dbReference>
<keyword evidence="3" id="KW-1185">Reference proteome</keyword>
<evidence type="ECO:0000259" key="1">
    <source>
        <dbReference type="PROSITE" id="PS51729"/>
    </source>
</evidence>
<evidence type="ECO:0000313" key="3">
    <source>
        <dbReference type="Proteomes" id="UP000192359"/>
    </source>
</evidence>
<dbReference type="Pfam" id="PF14542">
    <property type="entry name" value="Acetyltransf_CG"/>
    <property type="match status" value="1"/>
</dbReference>
<evidence type="ECO:0000313" key="2">
    <source>
        <dbReference type="EMBL" id="ORC16032.1"/>
    </source>
</evidence>
<sequence>MVAPLETPVIKERNDGGYGAYEIFVDGSSAPAGFTQFFDYAEGGTQQRIFPHTVIKDEFGGQGLASMLVKDALEQALAAGYQPVVVCPYIKKWLEKHPDYAEKTTKPTPSHLRFLAQALR</sequence>
<dbReference type="Gene3D" id="3.40.630.30">
    <property type="match status" value="1"/>
</dbReference>
<organism evidence="2 3">
    <name type="scientific">Rothia nasimurium</name>
    <dbReference type="NCBI Taxonomy" id="85336"/>
    <lineage>
        <taxon>Bacteria</taxon>
        <taxon>Bacillati</taxon>
        <taxon>Actinomycetota</taxon>
        <taxon>Actinomycetes</taxon>
        <taxon>Micrococcales</taxon>
        <taxon>Micrococcaceae</taxon>
        <taxon>Rothia</taxon>
    </lineage>
</organism>
<protein>
    <recommendedName>
        <fullName evidence="1">N-acetyltransferase domain-containing protein</fullName>
    </recommendedName>
</protein>
<feature type="domain" description="N-acetyltransferase" evidence="1">
    <location>
        <begin position="13"/>
        <end position="105"/>
    </location>
</feature>
<dbReference type="Proteomes" id="UP000192359">
    <property type="component" value="Unassembled WGS sequence"/>
</dbReference>
<dbReference type="PANTHER" id="PTHR31435:SF10">
    <property type="entry name" value="BSR4717 PROTEIN"/>
    <property type="match status" value="1"/>
</dbReference>
<name>A0A1Y1RN41_9MICC</name>
<accession>A0A1Y1RN41</accession>
<dbReference type="PANTHER" id="PTHR31435">
    <property type="entry name" value="PROTEIN NATD1"/>
    <property type="match status" value="1"/>
</dbReference>
<gene>
    <name evidence="2" type="ORF">A7979_05320</name>
</gene>
<dbReference type="OrthoDB" id="5405911at2"/>
<dbReference type="InterPro" id="IPR031165">
    <property type="entry name" value="GNAT_YJDJ"/>
</dbReference>
<dbReference type="AlphaFoldDB" id="A0A1Y1RN41"/>
<proteinExistence type="predicted"/>